<keyword evidence="6" id="KW-1185">Reference proteome</keyword>
<evidence type="ECO:0000259" key="4">
    <source>
        <dbReference type="Pfam" id="PF19047"/>
    </source>
</evidence>
<dbReference type="OrthoDB" id="49395at2759"/>
<dbReference type="PANTHER" id="PTHR18947">
    <property type="entry name" value="HOOK PROTEINS"/>
    <property type="match status" value="1"/>
</dbReference>
<evidence type="ECO:0000313" key="5">
    <source>
        <dbReference type="EMBL" id="KAG5457517.1"/>
    </source>
</evidence>
<dbReference type="Gene3D" id="1.10.418.10">
    <property type="entry name" value="Calponin-like domain"/>
    <property type="match status" value="1"/>
</dbReference>
<dbReference type="Proteomes" id="UP000673691">
    <property type="component" value="Unassembled WGS sequence"/>
</dbReference>
<gene>
    <name evidence="5" type="ORF">BJ554DRAFT_2443</name>
</gene>
<comment type="subcellular location">
    <subcellularLocation>
        <location evidence="1">Cytoplasm</location>
    </subcellularLocation>
</comment>
<name>A0A8H7ZQV2_9FUNG</name>
<keyword evidence="2" id="KW-0963">Cytoplasm</keyword>
<reference evidence="5 6" key="1">
    <citation type="journal article" name="Sci. Rep.">
        <title>Genome-scale phylogenetic analyses confirm Olpidium as the closest living zoosporic fungus to the non-flagellated, terrestrial fungi.</title>
        <authorList>
            <person name="Chang Y."/>
            <person name="Rochon D."/>
            <person name="Sekimoto S."/>
            <person name="Wang Y."/>
            <person name="Chovatia M."/>
            <person name="Sandor L."/>
            <person name="Salamov A."/>
            <person name="Grigoriev I.V."/>
            <person name="Stajich J.E."/>
            <person name="Spatafora J.W."/>
        </authorList>
    </citation>
    <scope>NUCLEOTIDE SEQUENCE [LARGE SCALE GENOMIC DNA]</scope>
    <source>
        <strain evidence="5">S191</strain>
    </source>
</reference>
<organism evidence="5 6">
    <name type="scientific">Olpidium bornovanus</name>
    <dbReference type="NCBI Taxonomy" id="278681"/>
    <lineage>
        <taxon>Eukaryota</taxon>
        <taxon>Fungi</taxon>
        <taxon>Fungi incertae sedis</taxon>
        <taxon>Olpidiomycota</taxon>
        <taxon>Olpidiomycotina</taxon>
        <taxon>Olpidiomycetes</taxon>
        <taxon>Olpidiales</taxon>
        <taxon>Olpidiaceae</taxon>
        <taxon>Olpidium</taxon>
    </lineage>
</organism>
<dbReference type="EMBL" id="JAEFCI010009939">
    <property type="protein sequence ID" value="KAG5457517.1"/>
    <property type="molecule type" value="Genomic_DNA"/>
</dbReference>
<proteinExistence type="predicted"/>
<dbReference type="GO" id="GO:0005815">
    <property type="term" value="C:microtubule organizing center"/>
    <property type="evidence" value="ECO:0007669"/>
    <property type="project" value="TreeGrafter"/>
</dbReference>
<dbReference type="SUPFAM" id="SSF116907">
    <property type="entry name" value="Hook domain"/>
    <property type="match status" value="1"/>
</dbReference>
<dbReference type="PANTHER" id="PTHR18947:SF28">
    <property type="entry name" value="GIRDIN, ISOFORM A"/>
    <property type="match status" value="1"/>
</dbReference>
<sequence length="204" mass="22673">MEVEALAASFLEWVGAFFFLPLASQLSGREGARKRNERLTPLDRRFGLSGAVVSRSTRSNDCRSGVPRSLSWLMVSSSRSSWPGYPEWFAPVRAEGSDNWVPRFNNLKKLSKLITRYYEEGLGKSLDGVEAPNLTAVAKGENDKETLKLCQLVLALAVQCPSNQDQIAKIQSLRKESQHGIMNLIERVMQQLAGDDVQGAPYVN</sequence>
<dbReference type="AlphaFoldDB" id="A0A8H7ZQV2"/>
<evidence type="ECO:0000256" key="3">
    <source>
        <dbReference type="ARBA" id="ARBA00023054"/>
    </source>
</evidence>
<comment type="caution">
    <text evidence="5">The sequence shown here is derived from an EMBL/GenBank/DDBJ whole genome shotgun (WGS) entry which is preliminary data.</text>
</comment>
<dbReference type="GO" id="GO:0030705">
    <property type="term" value="P:cytoskeleton-dependent intracellular transport"/>
    <property type="evidence" value="ECO:0007669"/>
    <property type="project" value="InterPro"/>
</dbReference>
<protein>
    <recommendedName>
        <fullName evidence="4">HOOK N-terminal domain-containing protein</fullName>
    </recommendedName>
</protein>
<dbReference type="GO" id="GO:0051959">
    <property type="term" value="F:dynein light intermediate chain binding"/>
    <property type="evidence" value="ECO:0007669"/>
    <property type="project" value="TreeGrafter"/>
</dbReference>
<accession>A0A8H7ZQV2</accession>
<evidence type="ECO:0000313" key="6">
    <source>
        <dbReference type="Proteomes" id="UP000673691"/>
    </source>
</evidence>
<dbReference type="InterPro" id="IPR036872">
    <property type="entry name" value="CH_dom_sf"/>
</dbReference>
<dbReference type="CDD" id="cd22211">
    <property type="entry name" value="HkD_SF"/>
    <property type="match status" value="1"/>
</dbReference>
<evidence type="ECO:0000256" key="2">
    <source>
        <dbReference type="ARBA" id="ARBA00022490"/>
    </source>
</evidence>
<dbReference type="GO" id="GO:0005737">
    <property type="term" value="C:cytoplasm"/>
    <property type="evidence" value="ECO:0007669"/>
    <property type="project" value="UniProtKB-SubCell"/>
</dbReference>
<dbReference type="Pfam" id="PF19047">
    <property type="entry name" value="HOOK_N"/>
    <property type="match status" value="1"/>
</dbReference>
<dbReference type="GO" id="GO:0031122">
    <property type="term" value="P:cytoplasmic microtubule organization"/>
    <property type="evidence" value="ECO:0007669"/>
    <property type="project" value="TreeGrafter"/>
</dbReference>
<evidence type="ECO:0000256" key="1">
    <source>
        <dbReference type="ARBA" id="ARBA00004496"/>
    </source>
</evidence>
<keyword evidence="3" id="KW-0175">Coiled coil</keyword>
<dbReference type="GO" id="GO:0008017">
    <property type="term" value="F:microtubule binding"/>
    <property type="evidence" value="ECO:0007669"/>
    <property type="project" value="TreeGrafter"/>
</dbReference>
<dbReference type="InterPro" id="IPR043936">
    <property type="entry name" value="HOOK_N"/>
</dbReference>
<feature type="domain" description="HOOK N-terminal" evidence="4">
    <location>
        <begin position="87"/>
        <end position="185"/>
    </location>
</feature>